<evidence type="ECO:0000256" key="2">
    <source>
        <dbReference type="ARBA" id="ARBA00022448"/>
    </source>
</evidence>
<dbReference type="Gene3D" id="2.40.170.20">
    <property type="entry name" value="TonB-dependent receptor, beta-barrel domain"/>
    <property type="match status" value="1"/>
</dbReference>
<dbReference type="PROSITE" id="PS52016">
    <property type="entry name" value="TONB_DEPENDENT_REC_3"/>
    <property type="match status" value="1"/>
</dbReference>
<dbReference type="GO" id="GO:0009279">
    <property type="term" value="C:cell outer membrane"/>
    <property type="evidence" value="ECO:0007669"/>
    <property type="project" value="UniProtKB-SubCell"/>
</dbReference>
<dbReference type="Gene3D" id="3.55.50.30">
    <property type="match status" value="1"/>
</dbReference>
<keyword evidence="4" id="KW-0410">Iron transport</keyword>
<protein>
    <submittedName>
        <fullName evidence="14">TonB-dependent receptor</fullName>
    </submittedName>
</protein>
<keyword evidence="8 10" id="KW-0472">Membrane</keyword>
<dbReference type="PANTHER" id="PTHR47234:SF2">
    <property type="entry name" value="TONB-DEPENDENT RECEPTOR"/>
    <property type="match status" value="1"/>
</dbReference>
<evidence type="ECO:0000313" key="15">
    <source>
        <dbReference type="Proteomes" id="UP000644693"/>
    </source>
</evidence>
<evidence type="ECO:0000256" key="11">
    <source>
        <dbReference type="RuleBase" id="RU003357"/>
    </source>
</evidence>
<reference evidence="14" key="2">
    <citation type="submission" date="2020-09" db="EMBL/GenBank/DDBJ databases">
        <authorList>
            <person name="Sun Q."/>
            <person name="Kim S."/>
        </authorList>
    </citation>
    <scope>NUCLEOTIDE SEQUENCE</scope>
    <source>
        <strain evidence="14">KCTC 23430</strain>
    </source>
</reference>
<dbReference type="InterPro" id="IPR011662">
    <property type="entry name" value="Secretin/TonB_short_N"/>
</dbReference>
<dbReference type="InterPro" id="IPR000531">
    <property type="entry name" value="Beta-barrel_TonB"/>
</dbReference>
<feature type="compositionally biased region" description="Basic and acidic residues" evidence="12">
    <location>
        <begin position="332"/>
        <end position="346"/>
    </location>
</feature>
<dbReference type="AlphaFoldDB" id="A0A919CM66"/>
<name>A0A919CM66_9GAMM</name>
<keyword evidence="6" id="KW-0408">Iron</keyword>
<dbReference type="InterPro" id="IPR012910">
    <property type="entry name" value="Plug_dom"/>
</dbReference>
<dbReference type="Gene3D" id="2.170.130.10">
    <property type="entry name" value="TonB-dependent receptor, plug domain"/>
    <property type="match status" value="1"/>
</dbReference>
<accession>A0A919CM66</accession>
<evidence type="ECO:0000256" key="7">
    <source>
        <dbReference type="ARBA" id="ARBA00023077"/>
    </source>
</evidence>
<dbReference type="SUPFAM" id="SSF56935">
    <property type="entry name" value="Porins"/>
    <property type="match status" value="1"/>
</dbReference>
<keyword evidence="15" id="KW-1185">Reference proteome</keyword>
<sequence length="993" mass="107677">MSSSERQAKSRAFARLRHRIAAVGVALCLSTGLKASPESSAHFVIDAPQLSPALIQFSRQSGLSIVFPDHLARNIESRPIQGTLSSAEVLDRLLEDTDLDWELIESRIIAVYSKDCESSRDCASAADTISRYPVYVPGLEETYVYGSQMTGSRIRRPGYESAAPVDVLSAPEIELSGAQTLGELLKFVPAVAGNSLSTAISNGGDGTASVTLRGLPASNTLVLINGRRVANDGLAGESVDLNSIPPAAVERIEILKDGASAIYGSDAIAGVVNVIMKRDFYGLLAETFYGQTQEGDLDTQTHTLQYGTGFNRGSLFITGSYYKQDPIFSRDRRVSRSADTRDRGGADQRSSATPNARVVLPDRSAVIAEGQGYRPIGSNDLFDFADFTTAVVPLERSSLFANGSFDFSDQVVAFFDMSFVDTSANATLAPTPVFTGFEQTPLVVSADNRFNPFGSDLTDVRRRLVEFPDRRQRNESTTTRVGLTLEGLAADWNWDLSVNWSRSEATETLSNIVNADRLRRALGPDADCQGADVDGCVPVDLLGPAGSIDAAQVDFLRVSGDVSGYTRLTSFSSNVSRSLFELPGGRSDIAVGFEHRLEATSKRPDALLASTGTIGGTNFEATRGDRRISELYAETILPLWKSTTGYSSLSVEAALRFSDYSDFGDNTAPKLGARLQLGPSVLLRSTYAEGFRAPSLNELYEGASESQAFIDDPCTRPENVGTLPGCSAVADSSRNQFLTVTGGNPELEAETSESFSAGFLWTPGIITGLSLSADYFNIDQDNVVSSSAQFVVNQNARFGRFEENVIRDENGNLTLVQATNVNVGQRKVKGVDLAFNYQAPGRSWGKLSLSGSATYLDEYLARLDASSGAVDLAGTFGDEASEGLGGIPRWKGQVGARWERERWQASWEIHFVSDMREIVPGTERHRTIDNWMVHDLQLGYTFDVLEGLRWSVGVDNVLDEAAPLAASGFNDNIDGRTHELKGRYWYTKLSQRF</sequence>
<dbReference type="RefSeq" id="WP_189477848.1">
    <property type="nucleotide sequence ID" value="NZ_BMYM01000002.1"/>
</dbReference>
<dbReference type="Proteomes" id="UP000644693">
    <property type="component" value="Unassembled WGS sequence"/>
</dbReference>
<dbReference type="InterPro" id="IPR036942">
    <property type="entry name" value="Beta-barrel_TonB_sf"/>
</dbReference>
<organism evidence="14 15">
    <name type="scientific">Parahalioglobus pacificus</name>
    <dbReference type="NCBI Taxonomy" id="930806"/>
    <lineage>
        <taxon>Bacteria</taxon>
        <taxon>Pseudomonadati</taxon>
        <taxon>Pseudomonadota</taxon>
        <taxon>Gammaproteobacteria</taxon>
        <taxon>Cellvibrionales</taxon>
        <taxon>Halieaceae</taxon>
        <taxon>Parahalioglobus</taxon>
    </lineage>
</organism>
<keyword evidence="14" id="KW-0675">Receptor</keyword>
<evidence type="ECO:0000256" key="8">
    <source>
        <dbReference type="ARBA" id="ARBA00023136"/>
    </source>
</evidence>
<proteinExistence type="inferred from homology"/>
<evidence type="ECO:0000256" key="10">
    <source>
        <dbReference type="PROSITE-ProRule" id="PRU01360"/>
    </source>
</evidence>
<keyword evidence="5 10" id="KW-0812">Transmembrane</keyword>
<feature type="domain" description="Secretin/TonB short N-terminal" evidence="13">
    <location>
        <begin position="63"/>
        <end position="114"/>
    </location>
</feature>
<dbReference type="GO" id="GO:0006826">
    <property type="term" value="P:iron ion transport"/>
    <property type="evidence" value="ECO:0007669"/>
    <property type="project" value="UniProtKB-KW"/>
</dbReference>
<evidence type="ECO:0000256" key="3">
    <source>
        <dbReference type="ARBA" id="ARBA00022452"/>
    </source>
</evidence>
<keyword evidence="3 10" id="KW-1134">Transmembrane beta strand</keyword>
<dbReference type="EMBL" id="BMYM01000002">
    <property type="protein sequence ID" value="GHD35274.1"/>
    <property type="molecule type" value="Genomic_DNA"/>
</dbReference>
<comment type="similarity">
    <text evidence="10 11">Belongs to the TonB-dependent receptor family.</text>
</comment>
<evidence type="ECO:0000256" key="12">
    <source>
        <dbReference type="SAM" id="MobiDB-lite"/>
    </source>
</evidence>
<comment type="subcellular location">
    <subcellularLocation>
        <location evidence="1 10">Cell outer membrane</location>
        <topology evidence="1 10">Multi-pass membrane protein</topology>
    </subcellularLocation>
</comment>
<evidence type="ECO:0000256" key="9">
    <source>
        <dbReference type="ARBA" id="ARBA00023237"/>
    </source>
</evidence>
<feature type="region of interest" description="Disordered" evidence="12">
    <location>
        <begin position="332"/>
        <end position="355"/>
    </location>
</feature>
<evidence type="ECO:0000256" key="6">
    <source>
        <dbReference type="ARBA" id="ARBA00023004"/>
    </source>
</evidence>
<dbReference type="InterPro" id="IPR039426">
    <property type="entry name" value="TonB-dep_rcpt-like"/>
</dbReference>
<evidence type="ECO:0000256" key="5">
    <source>
        <dbReference type="ARBA" id="ARBA00022692"/>
    </source>
</evidence>
<evidence type="ECO:0000259" key="13">
    <source>
        <dbReference type="SMART" id="SM00965"/>
    </source>
</evidence>
<evidence type="ECO:0000313" key="14">
    <source>
        <dbReference type="EMBL" id="GHD35274.1"/>
    </source>
</evidence>
<evidence type="ECO:0000256" key="4">
    <source>
        <dbReference type="ARBA" id="ARBA00022496"/>
    </source>
</evidence>
<gene>
    <name evidence="14" type="primary">btuB</name>
    <name evidence="14" type="ORF">GCM10007053_21970</name>
</gene>
<comment type="caution">
    <text evidence="14">The sequence shown here is derived from an EMBL/GenBank/DDBJ whole genome shotgun (WGS) entry which is preliminary data.</text>
</comment>
<keyword evidence="2 10" id="KW-0813">Transport</keyword>
<dbReference type="Pfam" id="PF00593">
    <property type="entry name" value="TonB_dep_Rec_b-barrel"/>
    <property type="match status" value="1"/>
</dbReference>
<keyword evidence="7 11" id="KW-0798">TonB box</keyword>
<dbReference type="CDD" id="cd01347">
    <property type="entry name" value="ligand_gated_channel"/>
    <property type="match status" value="1"/>
</dbReference>
<keyword evidence="9 10" id="KW-0998">Cell outer membrane</keyword>
<dbReference type="PANTHER" id="PTHR47234">
    <property type="match status" value="1"/>
</dbReference>
<keyword evidence="4" id="KW-0406">Ion transport</keyword>
<dbReference type="SMART" id="SM00965">
    <property type="entry name" value="STN"/>
    <property type="match status" value="1"/>
</dbReference>
<evidence type="ECO:0000256" key="1">
    <source>
        <dbReference type="ARBA" id="ARBA00004571"/>
    </source>
</evidence>
<dbReference type="Pfam" id="PF07715">
    <property type="entry name" value="Plug"/>
    <property type="match status" value="1"/>
</dbReference>
<dbReference type="InterPro" id="IPR037066">
    <property type="entry name" value="Plug_dom_sf"/>
</dbReference>
<reference evidence="14" key="1">
    <citation type="journal article" date="2014" name="Int. J. Syst. Evol. Microbiol.">
        <title>Complete genome sequence of Corynebacterium casei LMG S-19264T (=DSM 44701T), isolated from a smear-ripened cheese.</title>
        <authorList>
            <consortium name="US DOE Joint Genome Institute (JGI-PGF)"/>
            <person name="Walter F."/>
            <person name="Albersmeier A."/>
            <person name="Kalinowski J."/>
            <person name="Ruckert C."/>
        </authorList>
    </citation>
    <scope>NUCLEOTIDE SEQUENCE</scope>
    <source>
        <strain evidence="14">KCTC 23430</strain>
    </source>
</reference>